<dbReference type="RefSeq" id="WP_155347626.1">
    <property type="nucleotide sequence ID" value="NZ_BAAAHM010000029.1"/>
</dbReference>
<dbReference type="OrthoDB" id="3497025at2"/>
<feature type="domain" description="PhoD-like phosphatase metallophosphatase" evidence="1">
    <location>
        <begin position="121"/>
        <end position="422"/>
    </location>
</feature>
<dbReference type="EMBL" id="BLAF01000033">
    <property type="protein sequence ID" value="GES22679.1"/>
    <property type="molecule type" value="Genomic_DNA"/>
</dbReference>
<comment type="caution">
    <text evidence="3">The sequence shown here is derived from an EMBL/GenBank/DDBJ whole genome shotgun (WGS) entry which is preliminary data.</text>
</comment>
<accession>A0A5M3XRS7</accession>
<dbReference type="AlphaFoldDB" id="A0A5M3XRS7"/>
<dbReference type="Proteomes" id="UP000377595">
    <property type="component" value="Unassembled WGS sequence"/>
</dbReference>
<evidence type="ECO:0000259" key="2">
    <source>
        <dbReference type="Pfam" id="PF16655"/>
    </source>
</evidence>
<dbReference type="CDD" id="cd07389">
    <property type="entry name" value="MPP_PhoD"/>
    <property type="match status" value="1"/>
</dbReference>
<dbReference type="InterPro" id="IPR018946">
    <property type="entry name" value="PhoD-like_MPP"/>
</dbReference>
<evidence type="ECO:0000259" key="1">
    <source>
        <dbReference type="Pfam" id="PF09423"/>
    </source>
</evidence>
<evidence type="ECO:0000313" key="3">
    <source>
        <dbReference type="EMBL" id="GES22679.1"/>
    </source>
</evidence>
<dbReference type="InterPro" id="IPR032093">
    <property type="entry name" value="PhoD_N"/>
</dbReference>
<evidence type="ECO:0000313" key="4">
    <source>
        <dbReference type="Proteomes" id="UP000377595"/>
    </source>
</evidence>
<name>A0A5M3XRS7_9ACTN</name>
<reference evidence="3 4" key="1">
    <citation type="submission" date="2019-10" db="EMBL/GenBank/DDBJ databases">
        <title>Whole genome shotgun sequence of Acrocarpospora pleiomorpha NBRC 16267.</title>
        <authorList>
            <person name="Ichikawa N."/>
            <person name="Kimura A."/>
            <person name="Kitahashi Y."/>
            <person name="Komaki H."/>
            <person name="Oguchi A."/>
        </authorList>
    </citation>
    <scope>NUCLEOTIDE SEQUENCE [LARGE SCALE GENOMIC DNA]</scope>
    <source>
        <strain evidence="3 4">NBRC 16267</strain>
    </source>
</reference>
<feature type="domain" description="Phospholipase D N-terminal" evidence="2">
    <location>
        <begin position="10"/>
        <end position="108"/>
    </location>
</feature>
<dbReference type="PANTHER" id="PTHR43606:SF2">
    <property type="entry name" value="ALKALINE PHOSPHATASE FAMILY PROTEIN (AFU_ORTHOLOGUE AFUA_5G03860)"/>
    <property type="match status" value="1"/>
</dbReference>
<dbReference type="Pfam" id="PF09423">
    <property type="entry name" value="PhoD"/>
    <property type="match status" value="1"/>
</dbReference>
<dbReference type="InterPro" id="IPR038607">
    <property type="entry name" value="PhoD-like_sf"/>
</dbReference>
<keyword evidence="4" id="KW-1185">Reference proteome</keyword>
<proteinExistence type="predicted"/>
<gene>
    <name evidence="3" type="primary">phoD_2</name>
    <name evidence="3" type="ORF">Aple_055770</name>
</gene>
<protein>
    <submittedName>
        <fullName evidence="3">Alkaline phosphatase D</fullName>
    </submittedName>
</protein>
<sequence length="454" mass="50293">MAKLGFPFTLGVASGEPSADGVILWTRLAVEPLHGSKPGGMPNQVFSVKWELAEDEEFTRVIQSGTAPAQPDWAHSVHVRVSGLRAWTEYFYRFSVDGQTSPVGRTKTAPGPDSTEPIKVAVVSCQRYEHGFFTVLKHVAAERPDVVFHLGDYVYEYGKPANPQPGRYIRPLEATEECRTLAAYRRRYARYQLDKDLQAAHAAAPWITMPDDHEVRDNYAGLLPGDGSSQSAFLKRRNAAYKAYYEHLPLRVRPVGNNLQFYRWRPYGKVADFMFVDARQYRKGKDMLGAEQQEWLTARLRASTARWKVIAQALFFAPRKFPLEPPSTDAWDGFPDSRAKVLAAATGDLVVLSGDVHNAWAGEFGGGVELGGGVEFVTSSVTSRPPATDGTAMLALNPHLKFFDGRRGYLVVTAGMSDFTVDYRAVAFVDQPGAPVVTAAGFRVVDNKLQRTDL</sequence>
<dbReference type="Gene3D" id="2.60.40.380">
    <property type="entry name" value="Purple acid phosphatase-like, N-terminal"/>
    <property type="match status" value="1"/>
</dbReference>
<dbReference type="Gene3D" id="3.60.21.70">
    <property type="entry name" value="PhoD-like phosphatase"/>
    <property type="match status" value="1"/>
</dbReference>
<dbReference type="Pfam" id="PF16655">
    <property type="entry name" value="PhoD_N"/>
    <property type="match status" value="1"/>
</dbReference>
<organism evidence="3 4">
    <name type="scientific">Acrocarpospora pleiomorpha</name>
    <dbReference type="NCBI Taxonomy" id="90975"/>
    <lineage>
        <taxon>Bacteria</taxon>
        <taxon>Bacillati</taxon>
        <taxon>Actinomycetota</taxon>
        <taxon>Actinomycetes</taxon>
        <taxon>Streptosporangiales</taxon>
        <taxon>Streptosporangiaceae</taxon>
        <taxon>Acrocarpospora</taxon>
    </lineage>
</organism>
<dbReference type="InterPro" id="IPR052900">
    <property type="entry name" value="Phospholipid_Metab_Enz"/>
</dbReference>
<dbReference type="SUPFAM" id="SSF56300">
    <property type="entry name" value="Metallo-dependent phosphatases"/>
    <property type="match status" value="1"/>
</dbReference>
<dbReference type="InterPro" id="IPR029052">
    <property type="entry name" value="Metallo-depent_PP-like"/>
</dbReference>
<dbReference type="PANTHER" id="PTHR43606">
    <property type="entry name" value="PHOSPHATASE, PUTATIVE (AFU_ORTHOLOGUE AFUA_6G08710)-RELATED"/>
    <property type="match status" value="1"/>
</dbReference>